<keyword evidence="6" id="KW-0597">Phosphoprotein</keyword>
<gene>
    <name evidence="11" type="primary">57L</name>
</gene>
<evidence type="ECO:0000256" key="3">
    <source>
        <dbReference type="ARBA" id="ARBA00009079"/>
    </source>
</evidence>
<keyword evidence="8" id="KW-1035">Host cytoplasm</keyword>
<name>A7XCH8_9POXV</name>
<evidence type="ECO:0000256" key="9">
    <source>
        <dbReference type="ARBA" id="ARBA00025443"/>
    </source>
</evidence>
<accession>A7XCH8</accession>
<dbReference type="Proteomes" id="UP000099606">
    <property type="component" value="Segment"/>
</dbReference>
<comment type="subcellular location">
    <subcellularLocation>
        <location evidence="1">Host cytoplasm</location>
    </subcellularLocation>
    <subcellularLocation>
        <location evidence="2">Virion</location>
    </subcellularLocation>
</comment>
<dbReference type="Pfam" id="PF05503">
    <property type="entry name" value="Pox_G7"/>
    <property type="match status" value="1"/>
</dbReference>
<evidence type="ECO:0000313" key="11">
    <source>
        <dbReference type="EMBL" id="ABQ43532.1"/>
    </source>
</evidence>
<sequence>MIEQKQSVIFPIISKAIVKSVTGDIKFNKDYIDNKAKQLCYCNNLSYKESLINSIYTSFEHEINISDANHLIKILKNLKPQSVYVCNSSEFWKLYNSLYRFTHSKSFFSTCNVTIIATLSTLLTLILSNKLLYAAEMVEGIEEYLFNLQKPPLQDLADLLDMKYGLINLVQYKIFPLLLGNKNSYSNNDTREIFFGGFSNPPLEYNCEIEKLLELPIKTNIISDVYDYLTKQGINTFNNYAEYVAGLKIEEVNGDTQTKMEDNKPLITIQPLTKQEINSMQAIKILKDAQKYSKGHTLDGAVTSPITKNETISSYIPFSSSDMAKFTLLEYLYMMRVMANSIKKKNGNLKCQGITLNINSPFKSITIPGTYPTK</sequence>
<evidence type="ECO:0000256" key="4">
    <source>
        <dbReference type="ARBA" id="ARBA00011362"/>
    </source>
</evidence>
<dbReference type="GO" id="GO:0030430">
    <property type="term" value="C:host cell cytoplasm"/>
    <property type="evidence" value="ECO:0007669"/>
    <property type="project" value="UniProtKB-SubCell"/>
</dbReference>
<dbReference type="Proteomes" id="UP000130031">
    <property type="component" value="Segment"/>
</dbReference>
<evidence type="ECO:0000256" key="7">
    <source>
        <dbReference type="ARBA" id="ARBA00022844"/>
    </source>
</evidence>
<evidence type="ECO:0000256" key="6">
    <source>
        <dbReference type="ARBA" id="ARBA00022553"/>
    </source>
</evidence>
<reference evidence="13 14" key="1">
    <citation type="journal article" date="2007" name="Virus Res.">
        <title>Comparative genetic analysis of genomic DNA sequences of two human isolates of Tanapox virus.</title>
        <authorList>
            <person name="Nazarian S.H."/>
            <person name="Barrett J.W."/>
            <person name="Frace A.M."/>
            <person name="Olsen-Rasmussen M."/>
            <person name="Khristova M."/>
            <person name="Shaban M."/>
            <person name="Neering S."/>
            <person name="Li Y."/>
            <person name="Damon I.K."/>
            <person name="Esposito J.J."/>
            <person name="Essani K."/>
            <person name="McFadden G."/>
        </authorList>
    </citation>
    <scope>NUCLEOTIDE SEQUENCE [LARGE SCALE GENOMIC DNA]</scope>
    <source>
        <strain evidence="11">TPV-Kenya</strain>
        <strain evidence="12">TPV-RoC</strain>
    </source>
</reference>
<comment type="function">
    <text evidence="9">Late protein which is a part of a large complex required for early virion morphogenesis. This complex participates in the formation of virosomes and the incorporation of virosomal contents into nascent immature virions.</text>
</comment>
<organism evidence="11 14">
    <name type="scientific">Tanapox virus</name>
    <dbReference type="NCBI Taxonomy" id="99000"/>
    <lineage>
        <taxon>Viruses</taxon>
        <taxon>Varidnaviria</taxon>
        <taxon>Bamfordvirae</taxon>
        <taxon>Nucleocytoviricota</taxon>
        <taxon>Pokkesviricetes</taxon>
        <taxon>Chitovirales</taxon>
        <taxon>Poxviridae</taxon>
        <taxon>Chordopoxvirinae</taxon>
        <taxon>Yatapoxvirus</taxon>
        <taxon>Yatapoxvirus tanapox</taxon>
    </lineage>
</organism>
<evidence type="ECO:0000256" key="8">
    <source>
        <dbReference type="ARBA" id="ARBA00023200"/>
    </source>
</evidence>
<dbReference type="InterPro" id="IPR008787">
    <property type="entry name" value="Poxvirus_G7"/>
</dbReference>
<proteinExistence type="inferred from homology"/>
<keyword evidence="7" id="KW-0946">Virion</keyword>
<evidence type="ECO:0000256" key="10">
    <source>
        <dbReference type="SAM" id="Phobius"/>
    </source>
</evidence>
<protein>
    <recommendedName>
        <fullName evidence="5">Assembly protein G7</fullName>
    </recommendedName>
</protein>
<evidence type="ECO:0000313" key="13">
    <source>
        <dbReference type="Proteomes" id="UP000099606"/>
    </source>
</evidence>
<evidence type="ECO:0000256" key="5">
    <source>
        <dbReference type="ARBA" id="ARBA00019431"/>
    </source>
</evidence>
<dbReference type="GO" id="GO:0044423">
    <property type="term" value="C:virion component"/>
    <property type="evidence" value="ECO:0007669"/>
    <property type="project" value="UniProtKB-KW"/>
</dbReference>
<keyword evidence="10" id="KW-1133">Transmembrane helix</keyword>
<evidence type="ECO:0000256" key="2">
    <source>
        <dbReference type="ARBA" id="ARBA00004328"/>
    </source>
</evidence>
<comment type="similarity">
    <text evidence="3">Belongs to the chordopoxvirinae G7 family.</text>
</comment>
<keyword evidence="10" id="KW-0472">Membrane</keyword>
<keyword evidence="10" id="KW-0812">Transmembrane</keyword>
<evidence type="ECO:0000313" key="14">
    <source>
        <dbReference type="Proteomes" id="UP000130031"/>
    </source>
</evidence>
<evidence type="ECO:0000256" key="1">
    <source>
        <dbReference type="ARBA" id="ARBA00004192"/>
    </source>
</evidence>
<dbReference type="EMBL" id="EF420157">
    <property type="protein sequence ID" value="ABQ43687.1"/>
    <property type="molecule type" value="Genomic_DNA"/>
</dbReference>
<evidence type="ECO:0000313" key="12">
    <source>
        <dbReference type="EMBL" id="ABQ43687.1"/>
    </source>
</evidence>
<dbReference type="EMBL" id="EF420156">
    <property type="protein sequence ID" value="ABQ43532.1"/>
    <property type="molecule type" value="Genomic_DNA"/>
</dbReference>
<feature type="transmembrane region" description="Helical" evidence="10">
    <location>
        <begin position="107"/>
        <end position="127"/>
    </location>
</feature>
<comment type="subunit">
    <text evidence="4">Part of a complex composed of A30, G7, F10 kinase, A15, D2, D3, and J1.</text>
</comment>